<comment type="caution">
    <text evidence="5">The sequence shown here is derived from an EMBL/GenBank/DDBJ whole genome shotgun (WGS) entry which is preliminary data.</text>
</comment>
<gene>
    <name evidence="5" type="ORF">K8V30_09740</name>
</gene>
<evidence type="ECO:0000259" key="2">
    <source>
        <dbReference type="Pfam" id="PF01523"/>
    </source>
</evidence>
<dbReference type="Proteomes" id="UP000700212">
    <property type="component" value="Unassembled WGS sequence"/>
</dbReference>
<comment type="similarity">
    <text evidence="1">Belongs to the peptidase U62 family.</text>
</comment>
<protein>
    <submittedName>
        <fullName evidence="5">TldD/PmbA family protein</fullName>
    </submittedName>
</protein>
<dbReference type="InterPro" id="IPR045569">
    <property type="entry name" value="Metalloprtase-TldD/E_C"/>
</dbReference>
<dbReference type="Pfam" id="PF19290">
    <property type="entry name" value="PmbA_TldD_2nd"/>
    <property type="match status" value="1"/>
</dbReference>
<dbReference type="InterPro" id="IPR045570">
    <property type="entry name" value="Metalloprtase-TldD/E_cen_dom"/>
</dbReference>
<reference evidence="5" key="2">
    <citation type="submission" date="2021-09" db="EMBL/GenBank/DDBJ databases">
        <authorList>
            <person name="Gilroy R."/>
        </authorList>
    </citation>
    <scope>NUCLEOTIDE SEQUENCE</scope>
    <source>
        <strain evidence="5">CHK160-4876</strain>
    </source>
</reference>
<name>A0A921NDC2_9BACL</name>
<feature type="domain" description="Metalloprotease TldD/E central" evidence="4">
    <location>
        <begin position="114"/>
        <end position="218"/>
    </location>
</feature>
<dbReference type="OrthoDB" id="9803618at2"/>
<reference evidence="5" key="1">
    <citation type="journal article" date="2021" name="PeerJ">
        <title>Extensive microbial diversity within the chicken gut microbiome revealed by metagenomics and culture.</title>
        <authorList>
            <person name="Gilroy R."/>
            <person name="Ravi A."/>
            <person name="Getino M."/>
            <person name="Pursley I."/>
            <person name="Horton D.L."/>
            <person name="Alikhan N.F."/>
            <person name="Baker D."/>
            <person name="Gharbi K."/>
            <person name="Hall N."/>
            <person name="Watson M."/>
            <person name="Adriaenssens E.M."/>
            <person name="Foster-Nyarko E."/>
            <person name="Jarju S."/>
            <person name="Secka A."/>
            <person name="Antonio M."/>
            <person name="Oren A."/>
            <person name="Chaudhuri R.R."/>
            <person name="La Ragione R."/>
            <person name="Hildebrand F."/>
            <person name="Pallen M.J."/>
        </authorList>
    </citation>
    <scope>NUCLEOTIDE SEQUENCE</scope>
    <source>
        <strain evidence="5">CHK160-4876</strain>
    </source>
</reference>
<feature type="domain" description="Metalloprotease TldD/E N-terminal" evidence="2">
    <location>
        <begin position="22"/>
        <end position="86"/>
    </location>
</feature>
<evidence type="ECO:0000259" key="4">
    <source>
        <dbReference type="Pfam" id="PF19290"/>
    </source>
</evidence>
<dbReference type="GO" id="GO:0008237">
    <property type="term" value="F:metallopeptidase activity"/>
    <property type="evidence" value="ECO:0007669"/>
    <property type="project" value="InterPro"/>
</dbReference>
<dbReference type="RefSeq" id="WP_108306554.1">
    <property type="nucleotide sequence ID" value="NZ_QAFW01000009.1"/>
</dbReference>
<dbReference type="GO" id="GO:0005829">
    <property type="term" value="C:cytosol"/>
    <property type="evidence" value="ECO:0007669"/>
    <property type="project" value="TreeGrafter"/>
</dbReference>
<accession>A0A921NDC2</accession>
<evidence type="ECO:0000259" key="3">
    <source>
        <dbReference type="Pfam" id="PF19289"/>
    </source>
</evidence>
<dbReference type="Pfam" id="PF19289">
    <property type="entry name" value="PmbA_TldD_3rd"/>
    <property type="match status" value="1"/>
</dbReference>
<dbReference type="InterPro" id="IPR047657">
    <property type="entry name" value="PmbA"/>
</dbReference>
<evidence type="ECO:0000313" key="5">
    <source>
        <dbReference type="EMBL" id="HJH11949.1"/>
    </source>
</evidence>
<dbReference type="SUPFAM" id="SSF111283">
    <property type="entry name" value="Putative modulator of DNA gyrase, PmbA/TldD"/>
    <property type="match status" value="1"/>
</dbReference>
<dbReference type="InterPro" id="IPR035068">
    <property type="entry name" value="TldD/PmbA_N"/>
</dbReference>
<evidence type="ECO:0000313" key="6">
    <source>
        <dbReference type="Proteomes" id="UP000700212"/>
    </source>
</evidence>
<dbReference type="GO" id="GO:0006508">
    <property type="term" value="P:proteolysis"/>
    <property type="evidence" value="ECO:0007669"/>
    <property type="project" value="InterPro"/>
</dbReference>
<dbReference type="Pfam" id="PF01523">
    <property type="entry name" value="PmbA_TldD_1st"/>
    <property type="match status" value="1"/>
</dbReference>
<dbReference type="InterPro" id="IPR036059">
    <property type="entry name" value="TldD/PmbA_sf"/>
</dbReference>
<proteinExistence type="inferred from homology"/>
<organism evidence="5 6">
    <name type="scientific">Metalysinibacillus jejuensis</name>
    <dbReference type="NCBI Taxonomy" id="914327"/>
    <lineage>
        <taxon>Bacteria</taxon>
        <taxon>Bacillati</taxon>
        <taxon>Bacillota</taxon>
        <taxon>Bacilli</taxon>
        <taxon>Bacillales</taxon>
        <taxon>Caryophanaceae</taxon>
        <taxon>Metalysinibacillus</taxon>
    </lineage>
</organism>
<dbReference type="PANTHER" id="PTHR43421">
    <property type="entry name" value="METALLOPROTEASE PMBA"/>
    <property type="match status" value="1"/>
</dbReference>
<dbReference type="PANTHER" id="PTHR43421:SF1">
    <property type="entry name" value="METALLOPROTEASE PMBA"/>
    <property type="match status" value="1"/>
</dbReference>
<dbReference type="EMBL" id="DYTV01000130">
    <property type="protein sequence ID" value="HJH11949.1"/>
    <property type="molecule type" value="Genomic_DNA"/>
</dbReference>
<feature type="domain" description="Metalloprotease TldD/E C-terminal" evidence="3">
    <location>
        <begin position="226"/>
        <end position="445"/>
    </location>
</feature>
<dbReference type="Gene3D" id="3.30.2290.10">
    <property type="entry name" value="PmbA/TldD superfamily"/>
    <property type="match status" value="1"/>
</dbReference>
<evidence type="ECO:0000256" key="1">
    <source>
        <dbReference type="ARBA" id="ARBA00005836"/>
    </source>
</evidence>
<sequence length="447" mass="48876">MERIQFQQQLLKQATAQGLSDAEVYAEFGSAIRIKVNDNKLDTYETSEEGGVSFRARYQEKMGYAYTEKIEQDSIQFLIEAVKKNASILEIEDTATSFAGSEHYAKANFYHASLEQVTPPMMIETLQRVEQQILAIDTRIKRVSYCQMQLFTGERHLLNAKGLELHEKSNGLIIFANAVAMANGETKTGGEVAIIEDLQAFTSEKFAERVAMQAITSLGGQSIPSAKYPVIMENEAATSLLNAFTGAFSAEEAQKGMSRLQGKVGQKIATNKLTIIDNPRYPTSLNKTTFDAEGVATQPLAIIKEGVLQTLLHNRRTAQEEGIETTGHAFKPSYKGTIAIAPHMFVVERGSATKNQLIQGMTKGVMITNLAGLHAGANTISGDFSVAASGFYIEDGKIIGPTKQMTIASNFFDMLNNIQEVADDTYNGFGRVASPSLQIAPIRVTVE</sequence>
<dbReference type="InterPro" id="IPR002510">
    <property type="entry name" value="Metalloprtase-TldD/E_N"/>
</dbReference>
<dbReference type="AlphaFoldDB" id="A0A921NDC2"/>